<proteinExistence type="predicted"/>
<organism evidence="2 3">
    <name type="scientific">Paracoccus laeviglucosivorans</name>
    <dbReference type="NCBI Taxonomy" id="1197861"/>
    <lineage>
        <taxon>Bacteria</taxon>
        <taxon>Pseudomonadati</taxon>
        <taxon>Pseudomonadota</taxon>
        <taxon>Alphaproteobacteria</taxon>
        <taxon>Rhodobacterales</taxon>
        <taxon>Paracoccaceae</taxon>
        <taxon>Paracoccus</taxon>
    </lineage>
</organism>
<keyword evidence="3" id="KW-1185">Reference proteome</keyword>
<name>A0A521CFX1_9RHOB</name>
<keyword evidence="1" id="KW-1133">Transmembrane helix</keyword>
<gene>
    <name evidence="2" type="ORF">SAMN06265221_104232</name>
</gene>
<accession>A0A521CFX1</accession>
<feature type="transmembrane region" description="Helical" evidence="1">
    <location>
        <begin position="6"/>
        <end position="32"/>
    </location>
</feature>
<keyword evidence="1" id="KW-0812">Transmembrane</keyword>
<dbReference type="RefSeq" id="WP_185958605.1">
    <property type="nucleotide sequence ID" value="NZ_FXTK01000004.1"/>
</dbReference>
<protein>
    <recommendedName>
        <fullName evidence="4">Glyceraldehyde-3-phosphate dehydrogenase</fullName>
    </recommendedName>
</protein>
<evidence type="ECO:0000256" key="1">
    <source>
        <dbReference type="SAM" id="Phobius"/>
    </source>
</evidence>
<evidence type="ECO:0000313" key="3">
    <source>
        <dbReference type="Proteomes" id="UP000319014"/>
    </source>
</evidence>
<dbReference type="AlphaFoldDB" id="A0A521CFX1"/>
<reference evidence="2 3" key="1">
    <citation type="submission" date="2017-05" db="EMBL/GenBank/DDBJ databases">
        <authorList>
            <person name="Varghese N."/>
            <person name="Submissions S."/>
        </authorList>
    </citation>
    <scope>NUCLEOTIDE SEQUENCE [LARGE SCALE GENOMIC DNA]</scope>
    <source>
        <strain evidence="2 3">DSM 100094</strain>
    </source>
</reference>
<dbReference type="Proteomes" id="UP000319014">
    <property type="component" value="Unassembled WGS sequence"/>
</dbReference>
<dbReference type="EMBL" id="FXTK01000004">
    <property type="protein sequence ID" value="SMO57681.1"/>
    <property type="molecule type" value="Genomic_DNA"/>
</dbReference>
<sequence>MTNRIALVLGLMVIAMFAIDSAFFAGSLPLFLGKKIASLIEYVSFWR</sequence>
<evidence type="ECO:0000313" key="2">
    <source>
        <dbReference type="EMBL" id="SMO57681.1"/>
    </source>
</evidence>
<evidence type="ECO:0008006" key="4">
    <source>
        <dbReference type="Google" id="ProtNLM"/>
    </source>
</evidence>
<keyword evidence="1" id="KW-0472">Membrane</keyword>